<sequence>MSKTVAFVQARMSSSRLPGKILKYLNGKTVVEHLVMRLKHSKLLDDIVVLTSSNYENDRLCEVLDKASIRYFRGSEEDVLGRFIAANKVIEADKVVRITADSPFICPEIVDSLIRRSNEVNAEYGYLSENFAEGVDCEVINAGVLTQIGQLASLASEREHVTLYLFNHPSYCAMFELQNSTDDSTLRFTLDTPEDWRVVTKVAEFFGKKSTGVSYEEIKSYFNTHPEVYGINTHIQRNEGLAISLKKEHVSND</sequence>
<organism evidence="1 2">
    <name type="scientific">Pseudoalteromonas aurantia 208</name>
    <dbReference type="NCBI Taxonomy" id="1314867"/>
    <lineage>
        <taxon>Bacteria</taxon>
        <taxon>Pseudomonadati</taxon>
        <taxon>Pseudomonadota</taxon>
        <taxon>Gammaproteobacteria</taxon>
        <taxon>Alteromonadales</taxon>
        <taxon>Pseudoalteromonadaceae</taxon>
        <taxon>Pseudoalteromonas</taxon>
    </lineage>
</organism>
<dbReference type="Gene3D" id="3.90.550.10">
    <property type="entry name" value="Spore Coat Polysaccharide Biosynthesis Protein SpsA, Chain A"/>
    <property type="match status" value="1"/>
</dbReference>
<comment type="caution">
    <text evidence="1">The sequence shown here is derived from an EMBL/GenBank/DDBJ whole genome shotgun (WGS) entry which is preliminary data.</text>
</comment>
<dbReference type="SUPFAM" id="SSF53448">
    <property type="entry name" value="Nucleotide-diphospho-sugar transferases"/>
    <property type="match status" value="1"/>
</dbReference>
<gene>
    <name evidence="1" type="ORF">PAUR_a0749</name>
</gene>
<proteinExistence type="predicted"/>
<protein>
    <submittedName>
        <fullName evidence="1">Uncharacterized protein</fullName>
    </submittedName>
</protein>
<dbReference type="PANTHER" id="PTHR42866:SF1">
    <property type="entry name" value="SPORE COAT POLYSACCHARIDE BIOSYNTHESIS PROTEIN SPSF"/>
    <property type="match status" value="1"/>
</dbReference>
<dbReference type="PANTHER" id="PTHR42866">
    <property type="entry name" value="3-DEOXY-MANNO-OCTULOSONATE CYTIDYLYLTRANSFERASE"/>
    <property type="match status" value="1"/>
</dbReference>
<accession>A0ABR9E8T3</accession>
<evidence type="ECO:0000313" key="2">
    <source>
        <dbReference type="Proteomes" id="UP000615755"/>
    </source>
</evidence>
<dbReference type="EMBL" id="AQGV01000012">
    <property type="protein sequence ID" value="MBE0367396.1"/>
    <property type="molecule type" value="Genomic_DNA"/>
</dbReference>
<dbReference type="InterPro" id="IPR003329">
    <property type="entry name" value="Cytidylyl_trans"/>
</dbReference>
<dbReference type="Proteomes" id="UP000615755">
    <property type="component" value="Unassembled WGS sequence"/>
</dbReference>
<dbReference type="RefSeq" id="WP_192506831.1">
    <property type="nucleotide sequence ID" value="NZ_AQGV01000012.1"/>
</dbReference>
<reference evidence="1 2" key="1">
    <citation type="submission" date="2015-03" db="EMBL/GenBank/DDBJ databases">
        <title>Genome sequence of Pseudoalteromonas aurantia.</title>
        <authorList>
            <person name="Xie B.-B."/>
            <person name="Rong J.-C."/>
            <person name="Qin Q.-L."/>
            <person name="Zhang Y.-Z."/>
        </authorList>
    </citation>
    <scope>NUCLEOTIDE SEQUENCE [LARGE SCALE GENOMIC DNA]</scope>
    <source>
        <strain evidence="1 2">208</strain>
    </source>
</reference>
<name>A0ABR9E8T3_9GAMM</name>
<dbReference type="CDD" id="cd02518">
    <property type="entry name" value="GT2_SpsF"/>
    <property type="match status" value="1"/>
</dbReference>
<dbReference type="Pfam" id="PF02348">
    <property type="entry name" value="CTP_transf_3"/>
    <property type="match status" value="1"/>
</dbReference>
<dbReference type="InterPro" id="IPR029044">
    <property type="entry name" value="Nucleotide-diphossugar_trans"/>
</dbReference>
<evidence type="ECO:0000313" key="1">
    <source>
        <dbReference type="EMBL" id="MBE0367396.1"/>
    </source>
</evidence>
<keyword evidence="2" id="KW-1185">Reference proteome</keyword>